<evidence type="ECO:0000313" key="9">
    <source>
        <dbReference type="EMBL" id="ARD84570.1"/>
    </source>
</evidence>
<dbReference type="PANTHER" id="PTHR43163:SF6">
    <property type="entry name" value="DIPEPTIDE TRANSPORT SYSTEM PERMEASE PROTEIN DPPB-RELATED"/>
    <property type="match status" value="1"/>
</dbReference>
<dbReference type="Gene3D" id="1.10.3720.10">
    <property type="entry name" value="MetI-like"/>
    <property type="match status" value="1"/>
</dbReference>
<feature type="transmembrane region" description="Helical" evidence="7">
    <location>
        <begin position="306"/>
        <end position="333"/>
    </location>
</feature>
<evidence type="ECO:0000259" key="8">
    <source>
        <dbReference type="PROSITE" id="PS50928"/>
    </source>
</evidence>
<dbReference type="InterPro" id="IPR035906">
    <property type="entry name" value="MetI-like_sf"/>
</dbReference>
<dbReference type="Pfam" id="PF00528">
    <property type="entry name" value="BPD_transp_1"/>
    <property type="match status" value="1"/>
</dbReference>
<evidence type="ECO:0000256" key="3">
    <source>
        <dbReference type="ARBA" id="ARBA00022475"/>
    </source>
</evidence>
<evidence type="ECO:0000313" key="12">
    <source>
        <dbReference type="Proteomes" id="UP000546917"/>
    </source>
</evidence>
<evidence type="ECO:0000256" key="4">
    <source>
        <dbReference type="ARBA" id="ARBA00022692"/>
    </source>
</evidence>
<evidence type="ECO:0000256" key="2">
    <source>
        <dbReference type="ARBA" id="ARBA00022448"/>
    </source>
</evidence>
<evidence type="ECO:0000313" key="10">
    <source>
        <dbReference type="EMBL" id="NOL61135.1"/>
    </source>
</evidence>
<reference evidence="9 11" key="1">
    <citation type="submission" date="2011-10" db="EMBL/GenBank/DDBJ databases">
        <title>Metabolic and evolutionary patterns in the extreme acidophile Ferroplasma acidiphilum.</title>
        <authorList>
            <person name="Golyshina O.V."/>
            <person name="Kozyavkin S.A."/>
            <person name="Tatusov R.L."/>
            <person name="Slesarev A.I."/>
            <person name="Golyshin P.N."/>
        </authorList>
    </citation>
    <scope>NUCLEOTIDE SEQUENCE [LARGE SCALE GENOMIC DNA]</scope>
    <source>
        <strain evidence="9">Berkeley</strain>
        <strain evidence="11">Y</strain>
    </source>
</reference>
<feature type="transmembrane region" description="Helical" evidence="7">
    <location>
        <begin position="142"/>
        <end position="165"/>
    </location>
</feature>
<keyword evidence="4 7" id="KW-0812">Transmembrane</keyword>
<evidence type="ECO:0000313" key="11">
    <source>
        <dbReference type="Proteomes" id="UP000192050"/>
    </source>
</evidence>
<dbReference type="PANTHER" id="PTHR43163">
    <property type="entry name" value="DIPEPTIDE TRANSPORT SYSTEM PERMEASE PROTEIN DPPB-RELATED"/>
    <property type="match status" value="1"/>
</dbReference>
<keyword evidence="6 7" id="KW-0472">Membrane</keyword>
<name>A0A1V0N331_9ARCH</name>
<dbReference type="GO" id="GO:0005886">
    <property type="term" value="C:plasma membrane"/>
    <property type="evidence" value="ECO:0007669"/>
    <property type="project" value="UniProtKB-SubCell"/>
</dbReference>
<organism evidence="9 11">
    <name type="scientific">Ferroplasma acidiphilum</name>
    <dbReference type="NCBI Taxonomy" id="74969"/>
    <lineage>
        <taxon>Archaea</taxon>
        <taxon>Methanobacteriati</taxon>
        <taxon>Thermoplasmatota</taxon>
        <taxon>Thermoplasmata</taxon>
        <taxon>Thermoplasmatales</taxon>
        <taxon>Ferroplasmaceae</taxon>
        <taxon>Ferroplasma</taxon>
    </lineage>
</organism>
<feature type="domain" description="ABC transmembrane type-1" evidence="8">
    <location>
        <begin position="103"/>
        <end position="329"/>
    </location>
</feature>
<feature type="transmembrane region" description="Helical" evidence="7">
    <location>
        <begin position="12"/>
        <end position="35"/>
    </location>
</feature>
<dbReference type="OrthoDB" id="44105at2157"/>
<comment type="similarity">
    <text evidence="7">Belongs to the binding-protein-dependent transport system permease family.</text>
</comment>
<dbReference type="InterPro" id="IPR000515">
    <property type="entry name" value="MetI-like"/>
</dbReference>
<dbReference type="CDD" id="cd06261">
    <property type="entry name" value="TM_PBP2"/>
    <property type="match status" value="1"/>
</dbReference>
<dbReference type="Proteomes" id="UP000192050">
    <property type="component" value="Chromosome"/>
</dbReference>
<dbReference type="EMBL" id="CP015363">
    <property type="protein sequence ID" value="ARD84570.1"/>
    <property type="molecule type" value="Genomic_DNA"/>
</dbReference>
<reference evidence="10 12" key="2">
    <citation type="submission" date="2020-05" db="EMBL/GenBank/DDBJ databases">
        <authorList>
            <person name="Zhang R."/>
        </authorList>
    </citation>
    <scope>NUCLEOTIDE SEQUENCE [LARGE SCALE GENOMIC DNA]</scope>
    <source>
        <strain evidence="10 12">DSM 28986</strain>
    </source>
</reference>
<dbReference type="GeneID" id="84217262"/>
<dbReference type="RefSeq" id="WP_081141760.1">
    <property type="nucleotide sequence ID" value="NZ_CP015363.1"/>
</dbReference>
<dbReference type="SUPFAM" id="SSF161098">
    <property type="entry name" value="MetI-like"/>
    <property type="match status" value="1"/>
</dbReference>
<dbReference type="STRING" id="74969.FAD_0660"/>
<feature type="transmembrane region" description="Helical" evidence="7">
    <location>
        <begin position="266"/>
        <end position="286"/>
    </location>
</feature>
<dbReference type="AlphaFoldDB" id="A0A1V0N331"/>
<feature type="transmembrane region" description="Helical" evidence="7">
    <location>
        <begin position="202"/>
        <end position="225"/>
    </location>
</feature>
<evidence type="ECO:0000256" key="5">
    <source>
        <dbReference type="ARBA" id="ARBA00022989"/>
    </source>
</evidence>
<dbReference type="GO" id="GO:0055085">
    <property type="term" value="P:transmembrane transport"/>
    <property type="evidence" value="ECO:0007669"/>
    <property type="project" value="InterPro"/>
</dbReference>
<dbReference type="KEGG" id="fai:FAD_0660"/>
<protein>
    <submittedName>
        <fullName evidence="9">ABC transporter permease</fullName>
    </submittedName>
</protein>
<evidence type="ECO:0000256" key="6">
    <source>
        <dbReference type="ARBA" id="ARBA00023136"/>
    </source>
</evidence>
<evidence type="ECO:0000256" key="1">
    <source>
        <dbReference type="ARBA" id="ARBA00004651"/>
    </source>
</evidence>
<dbReference type="PROSITE" id="PS50928">
    <property type="entry name" value="ABC_TM1"/>
    <property type="match status" value="1"/>
</dbReference>
<gene>
    <name evidence="9" type="ORF">FAD_0660</name>
    <name evidence="10" type="ORF">HLB00_09925</name>
</gene>
<feature type="transmembrane region" description="Helical" evidence="7">
    <location>
        <begin position="109"/>
        <end position="130"/>
    </location>
</feature>
<evidence type="ECO:0000256" key="7">
    <source>
        <dbReference type="RuleBase" id="RU363032"/>
    </source>
</evidence>
<keyword evidence="5 7" id="KW-1133">Transmembrane helix</keyword>
<comment type="subcellular location">
    <subcellularLocation>
        <location evidence="1 7">Cell membrane</location>
        <topology evidence="1 7">Multi-pass membrane protein</topology>
    </subcellularLocation>
</comment>
<sequence>MNTNLILYIVRRAIYAVVTLIFIIVIVYFLIHLIAPTPDALAGIYAGSGHHTRAEINAIIIKYHLNAPLYTQVLLYIGNVFRGNLGYDPVYHVPEITLIGTFLPRTLELVIPAIIISTLLGLYTGAFGASHRRKIQDQGVKGVYLVTWASPPFFIAIVIQLFLAYDLGLLPSTGMVSPTLIAPPDVAAFPLLNAIIAGDLPYFFSLIQHMILPVLAIALLSFGVITRITRSSMLDSMESDYFKLELMKGISRKSAVYGAALRNASIPIITLLALTFGYAVAGAVVVEDIFDYHGMGWFIVHSIYTLDYIAILSTTVIIAISIIIANLAADILYGVIDPRVRVR</sequence>
<proteinExistence type="inferred from homology"/>
<accession>A0A1V0N331</accession>
<keyword evidence="2 7" id="KW-0813">Transport</keyword>
<keyword evidence="11" id="KW-1185">Reference proteome</keyword>
<dbReference type="EMBL" id="JABGBP010000440">
    <property type="protein sequence ID" value="NOL61135.1"/>
    <property type="molecule type" value="Genomic_DNA"/>
</dbReference>
<keyword evidence="3" id="KW-1003">Cell membrane</keyword>
<dbReference type="Proteomes" id="UP000546917">
    <property type="component" value="Unassembled WGS sequence"/>
</dbReference>